<proteinExistence type="predicted"/>
<dbReference type="EMBL" id="KZ852035">
    <property type="protein sequence ID" value="RDH37349.1"/>
    <property type="molecule type" value="Genomic_DNA"/>
</dbReference>
<accession>A0A3F3QE68</accession>
<dbReference type="GeneID" id="38133182"/>
<dbReference type="Proteomes" id="UP000253729">
    <property type="component" value="Unassembled WGS sequence"/>
</dbReference>
<organism evidence="1 2">
    <name type="scientific">Aspergillus welwitschiae</name>
    <dbReference type="NCBI Taxonomy" id="1341132"/>
    <lineage>
        <taxon>Eukaryota</taxon>
        <taxon>Fungi</taxon>
        <taxon>Dikarya</taxon>
        <taxon>Ascomycota</taxon>
        <taxon>Pezizomycotina</taxon>
        <taxon>Eurotiomycetes</taxon>
        <taxon>Eurotiomycetidae</taxon>
        <taxon>Eurotiales</taxon>
        <taxon>Aspergillaceae</taxon>
        <taxon>Aspergillus</taxon>
        <taxon>Aspergillus subgen. Circumdati</taxon>
    </lineage>
</organism>
<name>A0A3F3QE68_9EURO</name>
<dbReference type="RefSeq" id="XP_026630371.1">
    <property type="nucleotide sequence ID" value="XM_026764826.1"/>
</dbReference>
<protein>
    <submittedName>
        <fullName evidence="1">Uncharacterized protein</fullName>
    </submittedName>
</protein>
<dbReference type="AlphaFoldDB" id="A0A3F3QE68"/>
<gene>
    <name evidence="1" type="ORF">BDQ94DRAFT_136239</name>
</gene>
<evidence type="ECO:0000313" key="1">
    <source>
        <dbReference type="EMBL" id="RDH37349.1"/>
    </source>
</evidence>
<reference evidence="1 2" key="1">
    <citation type="submission" date="2018-07" db="EMBL/GenBank/DDBJ databases">
        <title>The genomes of Aspergillus section Nigri reveals drivers in fungal speciation.</title>
        <authorList>
            <consortium name="DOE Joint Genome Institute"/>
            <person name="Vesth T.C."/>
            <person name="Nybo J."/>
            <person name="Theobald S."/>
            <person name="Brandl J."/>
            <person name="Frisvad J.C."/>
            <person name="Nielsen K.F."/>
            <person name="Lyhne E.K."/>
            <person name="Kogle M.E."/>
            <person name="Kuo A."/>
            <person name="Riley R."/>
            <person name="Clum A."/>
            <person name="Nolan M."/>
            <person name="Lipzen A."/>
            <person name="Salamov A."/>
            <person name="Henrissat B."/>
            <person name="Wiebenga A."/>
            <person name="De vries R.P."/>
            <person name="Grigoriev I.V."/>
            <person name="Mortensen U.H."/>
            <person name="Andersen M.R."/>
            <person name="Baker S.E."/>
        </authorList>
    </citation>
    <scope>NUCLEOTIDE SEQUENCE [LARGE SCALE GENOMIC DNA]</scope>
    <source>
        <strain evidence="1 2">CBS 139.54b</strain>
    </source>
</reference>
<sequence>MLRVRQCCFFPRLPLLAIKPRPAPIVTSPDRKSQSGVSKVCTLGFHFWGTCIADTFNRLIWEQSTLIVLLSLPAHAFIYPRVHPEFLSTTVGPLSPTWSQQTHRHSMPLV</sequence>
<keyword evidence="2" id="KW-1185">Reference proteome</keyword>
<evidence type="ECO:0000313" key="2">
    <source>
        <dbReference type="Proteomes" id="UP000253729"/>
    </source>
</evidence>